<keyword evidence="4" id="KW-1185">Reference proteome</keyword>
<keyword evidence="1" id="KW-0880">Kelch repeat</keyword>
<dbReference type="Pfam" id="PF24681">
    <property type="entry name" value="Kelch_KLHDC2_KLHL20_DRC7"/>
    <property type="match status" value="1"/>
</dbReference>
<dbReference type="AlphaFoldDB" id="A0AAN0JQL4"/>
<evidence type="ECO:0000313" key="4">
    <source>
        <dbReference type="Proteomes" id="UP000007879"/>
    </source>
</evidence>
<dbReference type="KEGG" id="aqu:100640893"/>
<name>A0AAN0JQL4_AMPQE</name>
<proteinExistence type="predicted"/>
<evidence type="ECO:0000256" key="2">
    <source>
        <dbReference type="ARBA" id="ARBA00022737"/>
    </source>
</evidence>
<dbReference type="RefSeq" id="XP_019859332.1">
    <property type="nucleotide sequence ID" value="XM_020003773.1"/>
</dbReference>
<accession>A0AAN0JQL4</accession>
<dbReference type="PANTHER" id="PTHR46228">
    <property type="entry name" value="KELCH DOMAIN-CONTAINING PROTEIN"/>
    <property type="match status" value="1"/>
</dbReference>
<dbReference type="EnsemblMetazoa" id="XM_020003773.1">
    <property type="protein sequence ID" value="XP_019859332.1"/>
    <property type="gene ID" value="LOC100640893"/>
</dbReference>
<dbReference type="GeneID" id="100640893"/>
<dbReference type="Gene3D" id="2.120.10.80">
    <property type="entry name" value="Kelch-type beta propeller"/>
    <property type="match status" value="2"/>
</dbReference>
<reference evidence="4" key="1">
    <citation type="journal article" date="2010" name="Nature">
        <title>The Amphimedon queenslandica genome and the evolution of animal complexity.</title>
        <authorList>
            <person name="Srivastava M."/>
            <person name="Simakov O."/>
            <person name="Chapman J."/>
            <person name="Fahey B."/>
            <person name="Gauthier M.E."/>
            <person name="Mitros T."/>
            <person name="Richards G.S."/>
            <person name="Conaco C."/>
            <person name="Dacre M."/>
            <person name="Hellsten U."/>
            <person name="Larroux C."/>
            <person name="Putnam N.H."/>
            <person name="Stanke M."/>
            <person name="Adamska M."/>
            <person name="Darling A."/>
            <person name="Degnan S.M."/>
            <person name="Oakley T.H."/>
            <person name="Plachetzki D.C."/>
            <person name="Zhai Y."/>
            <person name="Adamski M."/>
            <person name="Calcino A."/>
            <person name="Cummins S.F."/>
            <person name="Goodstein D.M."/>
            <person name="Harris C."/>
            <person name="Jackson D.J."/>
            <person name="Leys S.P."/>
            <person name="Shu S."/>
            <person name="Woodcroft B.J."/>
            <person name="Vervoort M."/>
            <person name="Kosik K.S."/>
            <person name="Manning G."/>
            <person name="Degnan B.M."/>
            <person name="Rokhsar D.S."/>
        </authorList>
    </citation>
    <scope>NUCLEOTIDE SEQUENCE [LARGE SCALE GENOMIC DNA]</scope>
</reference>
<dbReference type="Proteomes" id="UP000007879">
    <property type="component" value="Unassembled WGS sequence"/>
</dbReference>
<reference evidence="3" key="2">
    <citation type="submission" date="2024-06" db="UniProtKB">
        <authorList>
            <consortium name="EnsemblMetazoa"/>
        </authorList>
    </citation>
    <scope>IDENTIFICATION</scope>
</reference>
<sequence>MSLTSEWFNCTNYLVYQPVKREGQSTPVQVGDYLYMWGGLRPGLPNVHNNEKKKSMCSVVEVCHIPSGRWEKKATTGNPPLGVYGYAAAVIRNQIFFYGGMCNHDDCHHNSLYSFNVDAFIWKELSPTTSCHGPMMKHSSGMATLNLDGEDYLVVIGGRGPSFNNTPTQAGAQYCESYGYQSCNEVHLYKLKTGEWTSPTVTGARPPPIHSFTLLSMSHNTSLLFGGDIGNFKYSNDVYIIEFTEALVFNIPESVANRWHHSLLVWSETSSTHWIIALGGFSNAGHSAINDTVFIEISELVHF</sequence>
<keyword evidence="2" id="KW-0677">Repeat</keyword>
<protein>
    <submittedName>
        <fullName evidence="3">Uncharacterized protein</fullName>
    </submittedName>
</protein>
<dbReference type="PANTHER" id="PTHR46228:SF2">
    <property type="entry name" value="KELCH REPEAT PROTEIN (AFU_ORTHOLOGUE AFUA_4G14350)"/>
    <property type="match status" value="1"/>
</dbReference>
<evidence type="ECO:0000256" key="1">
    <source>
        <dbReference type="ARBA" id="ARBA00022441"/>
    </source>
</evidence>
<evidence type="ECO:0000313" key="3">
    <source>
        <dbReference type="EnsemblMetazoa" id="XP_019859332.1"/>
    </source>
</evidence>
<organism evidence="3 4">
    <name type="scientific">Amphimedon queenslandica</name>
    <name type="common">Sponge</name>
    <dbReference type="NCBI Taxonomy" id="400682"/>
    <lineage>
        <taxon>Eukaryota</taxon>
        <taxon>Metazoa</taxon>
        <taxon>Porifera</taxon>
        <taxon>Demospongiae</taxon>
        <taxon>Heteroscleromorpha</taxon>
        <taxon>Haplosclerida</taxon>
        <taxon>Niphatidae</taxon>
        <taxon>Amphimedon</taxon>
    </lineage>
</organism>
<dbReference type="SUPFAM" id="SSF117281">
    <property type="entry name" value="Kelch motif"/>
    <property type="match status" value="1"/>
</dbReference>
<dbReference type="InterPro" id="IPR015915">
    <property type="entry name" value="Kelch-typ_b-propeller"/>
</dbReference>